<keyword evidence="7" id="KW-0677">Repeat</keyword>
<keyword evidence="6" id="KW-0963">Cytoplasm</keyword>
<keyword evidence="12" id="KW-0342">GTP-binding</keyword>
<evidence type="ECO:0000256" key="15">
    <source>
        <dbReference type="ARBA" id="ARBA00077278"/>
    </source>
</evidence>
<dbReference type="GO" id="GO:0005525">
    <property type="term" value="F:GTP binding"/>
    <property type="evidence" value="ECO:0007669"/>
    <property type="project" value="UniProtKB-KW"/>
</dbReference>
<proteinExistence type="inferred from homology"/>
<evidence type="ECO:0000256" key="5">
    <source>
        <dbReference type="ARBA" id="ARBA00008535"/>
    </source>
</evidence>
<dbReference type="InterPro" id="IPR045058">
    <property type="entry name" value="GIMA/IAN/Toc"/>
</dbReference>
<dbReference type="InterPro" id="IPR006703">
    <property type="entry name" value="G_AIG1"/>
</dbReference>
<evidence type="ECO:0000313" key="19">
    <source>
        <dbReference type="RefSeq" id="XP_030649203.1"/>
    </source>
</evidence>
<keyword evidence="11" id="KW-0496">Mitochondrion</keyword>
<evidence type="ECO:0000256" key="10">
    <source>
        <dbReference type="ARBA" id="ARBA00023034"/>
    </source>
</evidence>
<evidence type="ECO:0000256" key="13">
    <source>
        <dbReference type="ARBA" id="ARBA00056809"/>
    </source>
</evidence>
<evidence type="ECO:0000256" key="16">
    <source>
        <dbReference type="SAM" id="Coils"/>
    </source>
</evidence>
<evidence type="ECO:0000256" key="11">
    <source>
        <dbReference type="ARBA" id="ARBA00023128"/>
    </source>
</evidence>
<feature type="coiled-coil region" evidence="16">
    <location>
        <begin position="205"/>
        <end position="239"/>
    </location>
</feature>
<comment type="function">
    <text evidence="13">Exerts an anti-apoptotic effect in the immune system and is involved in responses to infections.</text>
</comment>
<dbReference type="FunCoup" id="A0A6J2WY48">
    <property type="interactions" value="34"/>
</dbReference>
<dbReference type="GeneID" id="115829289"/>
<keyword evidence="10" id="KW-0333">Golgi apparatus</keyword>
<keyword evidence="9" id="KW-0256">Endoplasmic reticulum</keyword>
<dbReference type="PANTHER" id="PTHR10903:SF190">
    <property type="entry name" value="GTPASE IMAP FAMILY MEMBER 4-LIKE"/>
    <property type="match status" value="1"/>
</dbReference>
<accession>A0A6J2WY48</accession>
<evidence type="ECO:0000256" key="1">
    <source>
        <dbReference type="ARBA" id="ARBA00004173"/>
    </source>
</evidence>
<evidence type="ECO:0000256" key="9">
    <source>
        <dbReference type="ARBA" id="ARBA00022824"/>
    </source>
</evidence>
<dbReference type="AlphaFoldDB" id="A0A6J2WY48"/>
<dbReference type="CDD" id="cd01852">
    <property type="entry name" value="AIG1"/>
    <property type="match status" value="1"/>
</dbReference>
<evidence type="ECO:0000256" key="3">
    <source>
        <dbReference type="ARBA" id="ARBA00004514"/>
    </source>
</evidence>
<evidence type="ECO:0000256" key="6">
    <source>
        <dbReference type="ARBA" id="ARBA00022490"/>
    </source>
</evidence>
<evidence type="ECO:0000256" key="2">
    <source>
        <dbReference type="ARBA" id="ARBA00004240"/>
    </source>
</evidence>
<dbReference type="Pfam" id="PF04548">
    <property type="entry name" value="AIG1"/>
    <property type="match status" value="1"/>
</dbReference>
<dbReference type="RefSeq" id="XP_030649203.1">
    <property type="nucleotide sequence ID" value="XM_030793343.1"/>
</dbReference>
<keyword evidence="18" id="KW-1185">Reference proteome</keyword>
<evidence type="ECO:0000256" key="14">
    <source>
        <dbReference type="ARBA" id="ARBA00073539"/>
    </source>
</evidence>
<comment type="similarity">
    <text evidence="5">Belongs to the TRAFAC class TrmE-Era-EngA-EngB-Septin-like GTPase superfamily. AIG1/Toc34/Toc159-like paraseptin GTPase family. IAN subfamily.</text>
</comment>
<dbReference type="GO" id="GO:0005739">
    <property type="term" value="C:mitochondrion"/>
    <property type="evidence" value="ECO:0007669"/>
    <property type="project" value="UniProtKB-SubCell"/>
</dbReference>
<evidence type="ECO:0000259" key="17">
    <source>
        <dbReference type="PROSITE" id="PS51720"/>
    </source>
</evidence>
<protein>
    <recommendedName>
        <fullName evidence="14">GTPase IMAP family member 8</fullName>
    </recommendedName>
    <alternativeName>
        <fullName evidence="15">Immune-associated nucleotide-binding protein 9</fullName>
    </alternativeName>
</protein>
<dbReference type="GO" id="GO:0005829">
    <property type="term" value="C:cytosol"/>
    <property type="evidence" value="ECO:0007669"/>
    <property type="project" value="UniProtKB-SubCell"/>
</dbReference>
<dbReference type="GO" id="GO:0005783">
    <property type="term" value="C:endoplasmic reticulum"/>
    <property type="evidence" value="ECO:0007669"/>
    <property type="project" value="UniProtKB-SubCell"/>
</dbReference>
<gene>
    <name evidence="19" type="primary">LOC115829289</name>
</gene>
<organism evidence="18 19">
    <name type="scientific">Chanos chanos</name>
    <name type="common">Milkfish</name>
    <name type="synonym">Mugil chanos</name>
    <dbReference type="NCBI Taxonomy" id="29144"/>
    <lineage>
        <taxon>Eukaryota</taxon>
        <taxon>Metazoa</taxon>
        <taxon>Chordata</taxon>
        <taxon>Craniata</taxon>
        <taxon>Vertebrata</taxon>
        <taxon>Euteleostomi</taxon>
        <taxon>Actinopterygii</taxon>
        <taxon>Neopterygii</taxon>
        <taxon>Teleostei</taxon>
        <taxon>Ostariophysi</taxon>
        <taxon>Gonorynchiformes</taxon>
        <taxon>Chanidae</taxon>
        <taxon>Chanos</taxon>
    </lineage>
</organism>
<dbReference type="FunFam" id="3.40.50.300:FF:000536">
    <property type="entry name" value="GTPase IMAP family member 8"/>
    <property type="match status" value="1"/>
</dbReference>
<keyword evidence="16" id="KW-0175">Coiled coil</keyword>
<evidence type="ECO:0000256" key="12">
    <source>
        <dbReference type="ARBA" id="ARBA00023134"/>
    </source>
</evidence>
<reference evidence="19" key="1">
    <citation type="submission" date="2025-08" db="UniProtKB">
        <authorList>
            <consortium name="RefSeq"/>
        </authorList>
    </citation>
    <scope>IDENTIFICATION</scope>
</reference>
<keyword evidence="8" id="KW-0547">Nucleotide-binding</keyword>
<dbReference type="Proteomes" id="UP000504632">
    <property type="component" value="Chromosome 16"/>
</dbReference>
<feature type="domain" description="AIG1-type G" evidence="17">
    <location>
        <begin position="1"/>
        <end position="201"/>
    </location>
</feature>
<evidence type="ECO:0000256" key="8">
    <source>
        <dbReference type="ARBA" id="ARBA00022741"/>
    </source>
</evidence>
<dbReference type="Gene3D" id="3.40.50.300">
    <property type="entry name" value="P-loop containing nucleotide triphosphate hydrolases"/>
    <property type="match status" value="1"/>
</dbReference>
<comment type="subcellular location">
    <subcellularLocation>
        <location evidence="3">Cytoplasm</location>
        <location evidence="3">Cytosol</location>
    </subcellularLocation>
    <subcellularLocation>
        <location evidence="2">Endoplasmic reticulum</location>
    </subcellularLocation>
    <subcellularLocation>
        <location evidence="4">Golgi apparatus</location>
    </subcellularLocation>
    <subcellularLocation>
        <location evidence="1">Mitochondrion</location>
    </subcellularLocation>
</comment>
<evidence type="ECO:0000256" key="4">
    <source>
        <dbReference type="ARBA" id="ARBA00004555"/>
    </source>
</evidence>
<dbReference type="PROSITE" id="PS51720">
    <property type="entry name" value="G_AIG1"/>
    <property type="match status" value="1"/>
</dbReference>
<evidence type="ECO:0000313" key="18">
    <source>
        <dbReference type="Proteomes" id="UP000504632"/>
    </source>
</evidence>
<dbReference type="GO" id="GO:0005794">
    <property type="term" value="C:Golgi apparatus"/>
    <property type="evidence" value="ECO:0007669"/>
    <property type="project" value="UniProtKB-SubCell"/>
</dbReference>
<dbReference type="InParanoid" id="A0A6J2WY48"/>
<dbReference type="PANTHER" id="PTHR10903">
    <property type="entry name" value="GTPASE, IMAP FAMILY MEMBER-RELATED"/>
    <property type="match status" value="1"/>
</dbReference>
<dbReference type="SUPFAM" id="SSF52540">
    <property type="entry name" value="P-loop containing nucleoside triphosphate hydrolases"/>
    <property type="match status" value="1"/>
</dbReference>
<sequence length="272" mass="31365">MTEWRLMLLGKRGGGKSSVGNTILGWNVFNTDMQLARVTQFCERVNGHVDGKPVAVIDTPGLNNRKRAEKDIIREILKSVSLYKPGPHVFLLVLPLGNLTNEDKDMNKLIENVFGKQIWDYTIILFTHGDRLEGKTLNEVIASSDKDLRNFIRKCSGGFLVFNNKEPSNREQVSKLLEKVETLVAINGHGCYTTALYPAPERKIREKQAKILQERQEEIARKERELAENYDDEEELERKIREMWREEEEDARKLAENNSLRKFSINVHKAQT</sequence>
<evidence type="ECO:0000256" key="7">
    <source>
        <dbReference type="ARBA" id="ARBA00022737"/>
    </source>
</evidence>
<dbReference type="OrthoDB" id="8954335at2759"/>
<name>A0A6J2WY48_CHACN</name>
<dbReference type="InterPro" id="IPR027417">
    <property type="entry name" value="P-loop_NTPase"/>
</dbReference>